<dbReference type="GO" id="GO:0008270">
    <property type="term" value="F:zinc ion binding"/>
    <property type="evidence" value="ECO:0007669"/>
    <property type="project" value="UniProtKB-KW"/>
</dbReference>
<dbReference type="InterPro" id="IPR042302">
    <property type="entry name" value="E1_FCCH_sf"/>
</dbReference>
<feature type="region of interest" description="Disordered" evidence="8">
    <location>
        <begin position="304"/>
        <end position="344"/>
    </location>
</feature>
<proteinExistence type="inferred from homology"/>
<dbReference type="GO" id="GO:0031510">
    <property type="term" value="C:SUMO activating enzyme complex"/>
    <property type="evidence" value="ECO:0007669"/>
    <property type="project" value="TreeGrafter"/>
</dbReference>
<evidence type="ECO:0000256" key="3">
    <source>
        <dbReference type="ARBA" id="ARBA00022598"/>
    </source>
</evidence>
<feature type="region of interest" description="Disordered" evidence="8">
    <location>
        <begin position="165"/>
        <end position="211"/>
    </location>
</feature>
<evidence type="ECO:0000256" key="8">
    <source>
        <dbReference type="SAM" id="MobiDB-lite"/>
    </source>
</evidence>
<dbReference type="SMART" id="SM00985">
    <property type="entry name" value="UBA_e1_C"/>
    <property type="match status" value="1"/>
</dbReference>
<evidence type="ECO:0000256" key="5">
    <source>
        <dbReference type="ARBA" id="ARBA00022771"/>
    </source>
</evidence>
<dbReference type="CDD" id="cd17039">
    <property type="entry name" value="Ubl_ubiquitin_like"/>
    <property type="match status" value="1"/>
</dbReference>
<dbReference type="Pfam" id="PF00899">
    <property type="entry name" value="ThiF"/>
    <property type="match status" value="2"/>
</dbReference>
<dbReference type="SUPFAM" id="SSF57850">
    <property type="entry name" value="RING/U-box"/>
    <property type="match status" value="1"/>
</dbReference>
<keyword evidence="5 7" id="KW-0863">Zinc-finger</keyword>
<dbReference type="InterPro" id="IPR000011">
    <property type="entry name" value="UBQ/SUMO-activ_enz_E1-like"/>
</dbReference>
<dbReference type="PROSITE" id="PS50053">
    <property type="entry name" value="UBIQUITIN_2"/>
    <property type="match status" value="1"/>
</dbReference>
<dbReference type="Pfam" id="PF10585">
    <property type="entry name" value="UBA_E1_SCCH"/>
    <property type="match status" value="1"/>
</dbReference>
<dbReference type="AlphaFoldDB" id="A0AAE1PB35"/>
<dbReference type="InterPro" id="IPR013083">
    <property type="entry name" value="Znf_RING/FYVE/PHD"/>
</dbReference>
<dbReference type="InterPro" id="IPR017907">
    <property type="entry name" value="Znf_RING_CS"/>
</dbReference>
<gene>
    <name evidence="11" type="ORF">Pmani_023916</name>
</gene>
<dbReference type="InterPro" id="IPR001841">
    <property type="entry name" value="Znf_RING"/>
</dbReference>
<dbReference type="SMART" id="SM00213">
    <property type="entry name" value="UBQ"/>
    <property type="match status" value="1"/>
</dbReference>
<dbReference type="InterPro" id="IPR000594">
    <property type="entry name" value="ThiF_NAD_FAD-bd"/>
</dbReference>
<feature type="domain" description="Ubiquitin-like" evidence="9">
    <location>
        <begin position="94"/>
        <end position="169"/>
    </location>
</feature>
<dbReference type="Gene3D" id="3.10.20.90">
    <property type="entry name" value="Phosphatidylinositol 3-kinase Catalytic Subunit, Chain A, domain 1"/>
    <property type="match status" value="1"/>
</dbReference>
<dbReference type="InterPro" id="IPR029071">
    <property type="entry name" value="Ubiquitin-like_domsf"/>
</dbReference>
<protein>
    <submittedName>
        <fullName evidence="11">Uncharacterized protein</fullName>
    </submittedName>
</protein>
<evidence type="ECO:0000259" key="10">
    <source>
        <dbReference type="PROSITE" id="PS50089"/>
    </source>
</evidence>
<dbReference type="PROSITE" id="PS00518">
    <property type="entry name" value="ZF_RING_1"/>
    <property type="match status" value="1"/>
</dbReference>
<dbReference type="EMBL" id="JAWZYT010002476">
    <property type="protein sequence ID" value="KAK4304121.1"/>
    <property type="molecule type" value="Genomic_DNA"/>
</dbReference>
<keyword evidence="3" id="KW-0436">Ligase</keyword>
<keyword evidence="12" id="KW-1185">Reference proteome</keyword>
<dbReference type="Gene3D" id="3.40.50.720">
    <property type="entry name" value="NAD(P)-binding Rossmann-like Domain"/>
    <property type="match status" value="1"/>
</dbReference>
<evidence type="ECO:0000256" key="1">
    <source>
        <dbReference type="ARBA" id="ARBA00004906"/>
    </source>
</evidence>
<feature type="compositionally biased region" description="Low complexity" evidence="8">
    <location>
        <begin position="192"/>
        <end position="202"/>
    </location>
</feature>
<dbReference type="InterPro" id="IPR027370">
    <property type="entry name" value="Znf-RING_euk"/>
</dbReference>
<accession>A0AAE1PB35</accession>
<dbReference type="InterPro" id="IPR038252">
    <property type="entry name" value="UBA_E1_C_sf"/>
</dbReference>
<dbReference type="Pfam" id="PF00240">
    <property type="entry name" value="ubiquitin"/>
    <property type="match status" value="1"/>
</dbReference>
<dbReference type="InterPro" id="IPR000626">
    <property type="entry name" value="Ubiquitin-like_dom"/>
</dbReference>
<dbReference type="Gene3D" id="3.10.290.60">
    <property type="entry name" value="Ubiquitin-activating enzyme E1, UFD domain"/>
    <property type="match status" value="1"/>
</dbReference>
<evidence type="ECO:0000259" key="9">
    <source>
        <dbReference type="PROSITE" id="PS50053"/>
    </source>
</evidence>
<reference evidence="11" key="1">
    <citation type="submission" date="2023-11" db="EMBL/GenBank/DDBJ databases">
        <title>Genome assemblies of two species of porcelain crab, Petrolisthes cinctipes and Petrolisthes manimaculis (Anomura: Porcellanidae).</title>
        <authorList>
            <person name="Angst P."/>
        </authorList>
    </citation>
    <scope>NUCLEOTIDE SEQUENCE</scope>
    <source>
        <strain evidence="11">PB745_02</strain>
        <tissue evidence="11">Gill</tissue>
    </source>
</reference>
<dbReference type="SUPFAM" id="SSF69572">
    <property type="entry name" value="Activating enzymes of the ubiquitin-like proteins"/>
    <property type="match status" value="2"/>
</dbReference>
<dbReference type="PANTHER" id="PTHR10953:SF102">
    <property type="entry name" value="ADENYLYLTRANSFERASE AND SULFURTRANSFERASE MOCS3"/>
    <property type="match status" value="1"/>
</dbReference>
<keyword evidence="6" id="KW-0862">Zinc</keyword>
<dbReference type="InterPro" id="IPR045886">
    <property type="entry name" value="ThiF/MoeB/HesA"/>
</dbReference>
<dbReference type="Proteomes" id="UP001292094">
    <property type="component" value="Unassembled WGS sequence"/>
</dbReference>
<dbReference type="PROSITE" id="PS50089">
    <property type="entry name" value="ZF_RING_2"/>
    <property type="match status" value="1"/>
</dbReference>
<dbReference type="InterPro" id="IPR035985">
    <property type="entry name" value="Ubiquitin-activating_enz"/>
</dbReference>
<dbReference type="SMART" id="SM00184">
    <property type="entry name" value="RING"/>
    <property type="match status" value="1"/>
</dbReference>
<evidence type="ECO:0000256" key="4">
    <source>
        <dbReference type="ARBA" id="ARBA00022723"/>
    </source>
</evidence>
<keyword evidence="4" id="KW-0479">Metal-binding</keyword>
<comment type="pathway">
    <text evidence="1">Protein modification; protein ubiquitination.</text>
</comment>
<dbReference type="GO" id="GO:0016925">
    <property type="term" value="P:protein sumoylation"/>
    <property type="evidence" value="ECO:0007669"/>
    <property type="project" value="TreeGrafter"/>
</dbReference>
<evidence type="ECO:0000256" key="6">
    <source>
        <dbReference type="ARBA" id="ARBA00022833"/>
    </source>
</evidence>
<organism evidence="11 12">
    <name type="scientific">Petrolisthes manimaculis</name>
    <dbReference type="NCBI Taxonomy" id="1843537"/>
    <lineage>
        <taxon>Eukaryota</taxon>
        <taxon>Metazoa</taxon>
        <taxon>Ecdysozoa</taxon>
        <taxon>Arthropoda</taxon>
        <taxon>Crustacea</taxon>
        <taxon>Multicrustacea</taxon>
        <taxon>Malacostraca</taxon>
        <taxon>Eumalacostraca</taxon>
        <taxon>Eucarida</taxon>
        <taxon>Decapoda</taxon>
        <taxon>Pleocyemata</taxon>
        <taxon>Anomura</taxon>
        <taxon>Galatheoidea</taxon>
        <taxon>Porcellanidae</taxon>
        <taxon>Petrolisthes</taxon>
    </lineage>
</organism>
<dbReference type="InterPro" id="IPR042063">
    <property type="entry name" value="Ubi_acti_E1_SCCH"/>
</dbReference>
<dbReference type="PRINTS" id="PR01849">
    <property type="entry name" value="UBIQUITINACT"/>
</dbReference>
<dbReference type="Pfam" id="PF13445">
    <property type="entry name" value="zf-RING_UBOX"/>
    <property type="match status" value="1"/>
</dbReference>
<feature type="compositionally biased region" description="Basic and acidic residues" evidence="8">
    <location>
        <begin position="177"/>
        <end position="190"/>
    </location>
</feature>
<evidence type="ECO:0000256" key="7">
    <source>
        <dbReference type="PROSITE-ProRule" id="PRU00175"/>
    </source>
</evidence>
<dbReference type="Gene3D" id="3.50.50.80">
    <property type="entry name" value="Ubiquitin-activating enzyme E1, inactive adenylation domain, subdomain 1"/>
    <property type="match status" value="1"/>
</dbReference>
<dbReference type="Gene3D" id="2.40.30.180">
    <property type="entry name" value="Ubiquitin-activating enzyme E1, FCCH domain"/>
    <property type="match status" value="1"/>
</dbReference>
<dbReference type="InterPro" id="IPR042449">
    <property type="entry name" value="Ub-E1_IAD_1"/>
</dbReference>
<dbReference type="Gene3D" id="3.40.50.12550">
    <property type="entry name" value="Ubiquitin-activating enzyme E1, inactive adenylation domain, subdomain 2"/>
    <property type="match status" value="1"/>
</dbReference>
<dbReference type="GO" id="GO:0019948">
    <property type="term" value="F:SUMO activating enzyme activity"/>
    <property type="evidence" value="ECO:0007669"/>
    <property type="project" value="TreeGrafter"/>
</dbReference>
<evidence type="ECO:0000256" key="2">
    <source>
        <dbReference type="ARBA" id="ARBA00005673"/>
    </source>
</evidence>
<dbReference type="Gene3D" id="1.10.10.2660">
    <property type="entry name" value="Ubiquitin-activating enzyme E1, SCCH domain"/>
    <property type="match status" value="1"/>
</dbReference>
<dbReference type="InterPro" id="IPR018965">
    <property type="entry name" value="Ub-activating_enz_E1_C"/>
</dbReference>
<name>A0AAE1PB35_9EUCA</name>
<feature type="domain" description="RING-type" evidence="10">
    <location>
        <begin position="5"/>
        <end position="49"/>
    </location>
</feature>
<dbReference type="PANTHER" id="PTHR10953">
    <property type="entry name" value="UBIQUITIN-ACTIVATING ENZYME E1"/>
    <property type="match status" value="1"/>
</dbReference>
<dbReference type="SUPFAM" id="SSF54236">
    <property type="entry name" value="Ubiquitin-like"/>
    <property type="match status" value="1"/>
</dbReference>
<dbReference type="InterPro" id="IPR019572">
    <property type="entry name" value="UBA_E1_SCCH"/>
</dbReference>
<dbReference type="Gene3D" id="3.30.40.10">
    <property type="entry name" value="Zinc/RING finger domain, C3HC4 (zinc finger)"/>
    <property type="match status" value="1"/>
</dbReference>
<dbReference type="GO" id="GO:0005737">
    <property type="term" value="C:cytoplasm"/>
    <property type="evidence" value="ECO:0007669"/>
    <property type="project" value="TreeGrafter"/>
</dbReference>
<evidence type="ECO:0000313" key="11">
    <source>
        <dbReference type="EMBL" id="KAK4304121.1"/>
    </source>
</evidence>
<comment type="similarity">
    <text evidence="2">Belongs to the ubiquitin-activating E1 family.</text>
</comment>
<sequence>MAPKCKLCDNVYKPGSKAPLSLPCGHSFCRECLKSHEVTIGSLRCPTCRKPNVGVKSDTLTVNYDLLASITTSTVLPSTATSAAAAATTSQQTVTIIIKDISDRPFRLTVPLSYTVSKMKEVLQAQYGVLPTSTRLLFSGKLLKDEKTLASYNLEEANTIQMTTRYLGGGGGGGRRRQMDNEERKEDVKDNSSSSSKSSGGKYEYDSNRDEEEDVVVMDETLYSRQLFVYGDTASRTMTTAAVLICGLGGVGVEIAKNVILTGVKEVLLYDQEVTTWADLASQFYLTEEDLGKNRAQAYDVTLTTTTSPSNSDKDREVSQNSVPIHHTTDGSTSHQHNHHHHHHLPGITADLIKRFNVVVLTECTLEEQVRVDSVCRQVGVPLVVAGVSGLCGHVFCDFGSHFYVADPSDRDVASFPIMDITQEVEGVVSLPPNTFHGLQDGDVITFTGVQGMEALNHTNHTVKVVDGRRLIIGSTVGLGKYSGGGAGKEVRQGKTFSHQSLSSALTRPNIISLDPGKPSQGPLLHLAFLALHCFRTKHGGLPRPWNHQDAEAFLKLCHYLQRFGFGDDGVGVTRHGLGQDGGRMMQQELTPEHERLLRLFSYTSSGCVAGVTSVVGGVAAGEVVKACARRFSPLTQFLYFDSLECLPQEGLGELLDGMVGCEGSRYEGLVGVVGNGVVEVLKNLQVLVVGAGAVGCELIKCLAVMGVGSGQNGTITLTDPDLVERSNLSRQFLFRPWHVRQYKADVAAAGARAINPELKVVPLRLLASRESGDVLNAVFYEYQQAVMAAVDSAEARRHLDTWCRMAGVPMVEAGTHGTLGSVSVVVPNLTERYTTQEVTTRTSAVSCTLRNFPSTAEHLVQWARYLLQEEFSLIPTLASHYVTGNLTPALLEQEGRMVAAGVRGALSEKIECYEDCVRWAGQRLIYHHHTDILNLLQHFPRDLITSEGHRFWSGVRRCPNPINLDPQDPLHLAYIHAAANLQARVYGLPGEQNRTRTLAILIRVAGQEVKKNVQDELPPPTSLILPSLTPIQLNKDDPLQLDYMVATAKLRGVNYHIPTGDSLSLRGAAGRINPAVVTSSAVVAGLASLELLKVVQNHPHLHLYRTAEFNLALARYCFLPPQPATTYTYNNGEREEECSDCDKFDLRECGDLAVVTLGEFIEYFLHHHHLQLTMVACGNYSIYSSILLTQHEMERRKAMRVTTILRELIEKRAKEEKTELGDGKGGMKVGPILFLDICANDHEGKDVEVPFVRYVVEP</sequence>
<evidence type="ECO:0000313" key="12">
    <source>
        <dbReference type="Proteomes" id="UP001292094"/>
    </source>
</evidence>
<comment type="caution">
    <text evidence="11">The sequence shown here is derived from an EMBL/GenBank/DDBJ whole genome shotgun (WGS) entry which is preliminary data.</text>
</comment>
<dbReference type="Pfam" id="PF09358">
    <property type="entry name" value="E1_UFD"/>
    <property type="match status" value="1"/>
</dbReference>